<evidence type="ECO:0000256" key="1">
    <source>
        <dbReference type="SAM" id="Phobius"/>
    </source>
</evidence>
<dbReference type="AlphaFoldDB" id="A0A4S4K705"/>
<comment type="caution">
    <text evidence="2">The sequence shown here is derived from an EMBL/GenBank/DDBJ whole genome shotgun (WGS) entry which is preliminary data.</text>
</comment>
<sequence>MKTLTNSTLLTLSVLFYLFHLNIKKGVSKTLMCGIKNGTGSVDMPNIG</sequence>
<evidence type="ECO:0000313" key="2">
    <source>
        <dbReference type="EMBL" id="THG91909.1"/>
    </source>
</evidence>
<dbReference type="Proteomes" id="UP000297014">
    <property type="component" value="Unassembled WGS sequence"/>
</dbReference>
<protein>
    <submittedName>
        <fullName evidence="2">Uncharacterized protein</fullName>
    </submittedName>
</protein>
<keyword evidence="1" id="KW-0812">Transmembrane</keyword>
<evidence type="ECO:0000313" key="3">
    <source>
        <dbReference type="Proteomes" id="UP000297014"/>
    </source>
</evidence>
<proteinExistence type="predicted"/>
<accession>A0A4S4K705</accession>
<reference evidence="2 3" key="1">
    <citation type="submission" date="2014-01" db="EMBL/GenBank/DDBJ databases">
        <title>Draft genome sequencing of Bacillus alcalophilus CGMCC 1.3604.</title>
        <authorList>
            <person name="Yang J."/>
            <person name="Diao L."/>
            <person name="Yang S."/>
        </authorList>
    </citation>
    <scope>NUCLEOTIDE SEQUENCE [LARGE SCALE GENOMIC DNA]</scope>
    <source>
        <strain evidence="2 3">CGMCC 1.3604</strain>
    </source>
</reference>
<dbReference type="EMBL" id="JALP01000038">
    <property type="protein sequence ID" value="THG91909.1"/>
    <property type="molecule type" value="Genomic_DNA"/>
</dbReference>
<name>A0A4S4K705_ALKAL</name>
<feature type="transmembrane region" description="Helical" evidence="1">
    <location>
        <begin position="6"/>
        <end position="23"/>
    </location>
</feature>
<keyword evidence="1" id="KW-1133">Transmembrane helix</keyword>
<organism evidence="2 3">
    <name type="scientific">Alkalihalobacillus alcalophilus ATCC 27647 = CGMCC 1.3604</name>
    <dbReference type="NCBI Taxonomy" id="1218173"/>
    <lineage>
        <taxon>Bacteria</taxon>
        <taxon>Bacillati</taxon>
        <taxon>Bacillota</taxon>
        <taxon>Bacilli</taxon>
        <taxon>Bacillales</taxon>
        <taxon>Bacillaceae</taxon>
        <taxon>Alkalihalobacillus</taxon>
    </lineage>
</organism>
<gene>
    <name evidence="2" type="ORF">AJ85_01010</name>
</gene>
<keyword evidence="1" id="KW-0472">Membrane</keyword>